<comment type="caution">
    <text evidence="2">The sequence shown here is derived from an EMBL/GenBank/DDBJ whole genome shotgun (WGS) entry which is preliminary data.</text>
</comment>
<feature type="compositionally biased region" description="Basic residues" evidence="1">
    <location>
        <begin position="70"/>
        <end position="80"/>
    </location>
</feature>
<dbReference type="AlphaFoldDB" id="A0A5M9MJ82"/>
<proteinExistence type="predicted"/>
<gene>
    <name evidence="2" type="ORF">ATNIH1004_005754</name>
</gene>
<dbReference type="Proteomes" id="UP000324241">
    <property type="component" value="Unassembled WGS sequence"/>
</dbReference>
<accession>A0A5M9MJ82</accession>
<dbReference type="GeneID" id="54328456"/>
<name>A0A5M9MJ82_9EURO</name>
<evidence type="ECO:0000256" key="1">
    <source>
        <dbReference type="SAM" id="MobiDB-lite"/>
    </source>
</evidence>
<evidence type="ECO:0000313" key="3">
    <source>
        <dbReference type="Proteomes" id="UP000324241"/>
    </source>
</evidence>
<sequence length="117" mass="13242">MALSCPNCRAPTITSCDPAAVSLYADLGYEARRESAPPPRDAMADGWRSYRRSHPSMAPSREIAETMKTRLPRRHRHRSWPRAGEEWRHPRITRMAERQNARGYTSSHTALLASAGL</sequence>
<evidence type="ECO:0000313" key="2">
    <source>
        <dbReference type="EMBL" id="KAA8647071.1"/>
    </source>
</evidence>
<protein>
    <submittedName>
        <fullName evidence="2">Uncharacterized protein</fullName>
    </submittedName>
</protein>
<dbReference type="RefSeq" id="XP_033426432.1">
    <property type="nucleotide sequence ID" value="XM_033570400.1"/>
</dbReference>
<reference evidence="2 3" key="1">
    <citation type="submission" date="2019-08" db="EMBL/GenBank/DDBJ databases">
        <title>The genome sequence of a newly discovered highly antifungal drug resistant Aspergillus species, Aspergillus tanneri NIH 1004.</title>
        <authorList>
            <person name="Mounaud S."/>
            <person name="Singh I."/>
            <person name="Joardar V."/>
            <person name="Pakala S."/>
            <person name="Pakala S."/>
            <person name="Venepally P."/>
            <person name="Chung J.K."/>
            <person name="Losada L."/>
            <person name="Nierman W.C."/>
        </authorList>
    </citation>
    <scope>NUCLEOTIDE SEQUENCE [LARGE SCALE GENOMIC DNA]</scope>
    <source>
        <strain evidence="2 3">NIH1004</strain>
    </source>
</reference>
<organism evidence="2 3">
    <name type="scientific">Aspergillus tanneri</name>
    <dbReference type="NCBI Taxonomy" id="1220188"/>
    <lineage>
        <taxon>Eukaryota</taxon>
        <taxon>Fungi</taxon>
        <taxon>Dikarya</taxon>
        <taxon>Ascomycota</taxon>
        <taxon>Pezizomycotina</taxon>
        <taxon>Eurotiomycetes</taxon>
        <taxon>Eurotiomycetidae</taxon>
        <taxon>Eurotiales</taxon>
        <taxon>Aspergillaceae</taxon>
        <taxon>Aspergillus</taxon>
        <taxon>Aspergillus subgen. Circumdati</taxon>
    </lineage>
</organism>
<dbReference type="EMBL" id="QUQM01000004">
    <property type="protein sequence ID" value="KAA8647071.1"/>
    <property type="molecule type" value="Genomic_DNA"/>
</dbReference>
<feature type="region of interest" description="Disordered" evidence="1">
    <location>
        <begin position="30"/>
        <end position="85"/>
    </location>
</feature>
<feature type="region of interest" description="Disordered" evidence="1">
    <location>
        <begin position="97"/>
        <end position="117"/>
    </location>
</feature>